<keyword evidence="1" id="KW-0812">Transmembrane</keyword>
<protein>
    <submittedName>
        <fullName evidence="2">Uncharacterized protein</fullName>
    </submittedName>
</protein>
<dbReference type="AlphaFoldDB" id="A0A0F8VQF0"/>
<gene>
    <name evidence="2" type="ORF">LCGC14_3163700</name>
</gene>
<proteinExistence type="predicted"/>
<name>A0A0F8VQF0_9ZZZZ</name>
<comment type="caution">
    <text evidence="2">The sequence shown here is derived from an EMBL/GenBank/DDBJ whole genome shotgun (WGS) entry which is preliminary data.</text>
</comment>
<keyword evidence="1" id="KW-0472">Membrane</keyword>
<dbReference type="EMBL" id="LAZR01069999">
    <property type="protein sequence ID" value="KKK46593.1"/>
    <property type="molecule type" value="Genomic_DNA"/>
</dbReference>
<evidence type="ECO:0000256" key="1">
    <source>
        <dbReference type="SAM" id="Phobius"/>
    </source>
</evidence>
<accession>A0A0F8VQF0</accession>
<reference evidence="2" key="1">
    <citation type="journal article" date="2015" name="Nature">
        <title>Complex archaea that bridge the gap between prokaryotes and eukaryotes.</title>
        <authorList>
            <person name="Spang A."/>
            <person name="Saw J.H."/>
            <person name="Jorgensen S.L."/>
            <person name="Zaremba-Niedzwiedzka K."/>
            <person name="Martijn J."/>
            <person name="Lind A.E."/>
            <person name="van Eijk R."/>
            <person name="Schleper C."/>
            <person name="Guy L."/>
            <person name="Ettema T.J."/>
        </authorList>
    </citation>
    <scope>NUCLEOTIDE SEQUENCE</scope>
</reference>
<keyword evidence="1" id="KW-1133">Transmembrane helix</keyword>
<sequence>MNKSNLLIGSLILVVGVGAGVGIAYWLLGQDGSSTVMVEEDSPLGIKQISHLHSHRECGYRFQALDERLFVRSFDDVGVN</sequence>
<evidence type="ECO:0000313" key="2">
    <source>
        <dbReference type="EMBL" id="KKK46593.1"/>
    </source>
</evidence>
<feature type="transmembrane region" description="Helical" evidence="1">
    <location>
        <begin position="6"/>
        <end position="28"/>
    </location>
</feature>
<feature type="non-terminal residue" evidence="2">
    <location>
        <position position="80"/>
    </location>
</feature>
<organism evidence="2">
    <name type="scientific">marine sediment metagenome</name>
    <dbReference type="NCBI Taxonomy" id="412755"/>
    <lineage>
        <taxon>unclassified sequences</taxon>
        <taxon>metagenomes</taxon>
        <taxon>ecological metagenomes</taxon>
    </lineage>
</organism>